<evidence type="ECO:0000313" key="1">
    <source>
        <dbReference type="EMBL" id="KAH8522519.1"/>
    </source>
</evidence>
<name>A0A8T2ZYV6_POPDE</name>
<comment type="caution">
    <text evidence="1">The sequence shown here is derived from an EMBL/GenBank/DDBJ whole genome shotgun (WGS) entry which is preliminary data.</text>
</comment>
<evidence type="ECO:0000313" key="2">
    <source>
        <dbReference type="Proteomes" id="UP000807159"/>
    </source>
</evidence>
<gene>
    <name evidence="1" type="ORF">H0E87_003240</name>
</gene>
<accession>A0A8T2ZYV6</accession>
<keyword evidence="2" id="KW-1185">Reference proteome</keyword>
<sequence length="101" mass="10702">MVAIQITVDVKEAMGLEVRVVEIVMIMVGTLMVDKINVVEEIMVSLVVRAGVEEGRVDLEVVLVLEVADMEEEVAAAAAEEAAAEAVVVEVNVIKVKGAPS</sequence>
<proteinExistence type="predicted"/>
<dbReference type="AlphaFoldDB" id="A0A8T2ZYV6"/>
<dbReference type="Proteomes" id="UP000807159">
    <property type="component" value="Chromosome 1"/>
</dbReference>
<reference evidence="1" key="1">
    <citation type="journal article" date="2021" name="J. Hered.">
        <title>Genome Assembly of Salicaceae Populus deltoides (Eastern Cottonwood) I-69 Based on Nanopore Sequencing and Hi-C Technologies.</title>
        <authorList>
            <person name="Bai S."/>
            <person name="Wu H."/>
            <person name="Zhang J."/>
            <person name="Pan Z."/>
            <person name="Zhao W."/>
            <person name="Li Z."/>
            <person name="Tong C."/>
        </authorList>
    </citation>
    <scope>NUCLEOTIDE SEQUENCE</scope>
    <source>
        <tissue evidence="1">Leaf</tissue>
    </source>
</reference>
<organism evidence="1 2">
    <name type="scientific">Populus deltoides</name>
    <name type="common">Eastern poplar</name>
    <name type="synonym">Eastern cottonwood</name>
    <dbReference type="NCBI Taxonomy" id="3696"/>
    <lineage>
        <taxon>Eukaryota</taxon>
        <taxon>Viridiplantae</taxon>
        <taxon>Streptophyta</taxon>
        <taxon>Embryophyta</taxon>
        <taxon>Tracheophyta</taxon>
        <taxon>Spermatophyta</taxon>
        <taxon>Magnoliopsida</taxon>
        <taxon>eudicotyledons</taxon>
        <taxon>Gunneridae</taxon>
        <taxon>Pentapetalae</taxon>
        <taxon>rosids</taxon>
        <taxon>fabids</taxon>
        <taxon>Malpighiales</taxon>
        <taxon>Salicaceae</taxon>
        <taxon>Saliceae</taxon>
        <taxon>Populus</taxon>
    </lineage>
</organism>
<dbReference type="EMBL" id="JACEGQ020000001">
    <property type="protein sequence ID" value="KAH8522519.1"/>
    <property type="molecule type" value="Genomic_DNA"/>
</dbReference>
<protein>
    <submittedName>
        <fullName evidence="1">Uncharacterized protein</fullName>
    </submittedName>
</protein>